<dbReference type="RefSeq" id="WP_186975434.1">
    <property type="nucleotide sequence ID" value="NZ_JACOOH010000002.1"/>
</dbReference>
<dbReference type="EMBL" id="JACOOH010000002">
    <property type="protein sequence ID" value="MBC5620771.1"/>
    <property type="molecule type" value="Genomic_DNA"/>
</dbReference>
<keyword evidence="2" id="KW-1185">Reference proteome</keyword>
<sequence>MKIIKEILYMPEALEFIDSLEPKARNKVLYNLSKAQEIQNQELFKKLDGEIWEFRTLYNSMSYRLFAFWDKTRDAVVICSHGLIKKVQKTPRAEIEKAERLRKEYFETIMK</sequence>
<evidence type="ECO:0000313" key="2">
    <source>
        <dbReference type="Proteomes" id="UP000646484"/>
    </source>
</evidence>
<proteinExistence type="predicted"/>
<dbReference type="Proteomes" id="UP000646484">
    <property type="component" value="Unassembled WGS sequence"/>
</dbReference>
<reference evidence="1 2" key="1">
    <citation type="submission" date="2020-08" db="EMBL/GenBank/DDBJ databases">
        <title>Genome public.</title>
        <authorList>
            <person name="Liu C."/>
            <person name="Sun Q."/>
        </authorList>
    </citation>
    <scope>NUCLEOTIDE SEQUENCE [LARGE SCALE GENOMIC DNA]</scope>
    <source>
        <strain evidence="1 2">NSJ-56</strain>
    </source>
</reference>
<protein>
    <submittedName>
        <fullName evidence="1">Type II toxin-antitoxin system RelE/ParE family toxin</fullName>
    </submittedName>
</protein>
<evidence type="ECO:0000313" key="1">
    <source>
        <dbReference type="EMBL" id="MBC5620771.1"/>
    </source>
</evidence>
<organism evidence="1 2">
    <name type="scientific">Butyricimonas hominis</name>
    <dbReference type="NCBI Taxonomy" id="2763032"/>
    <lineage>
        <taxon>Bacteria</taxon>
        <taxon>Pseudomonadati</taxon>
        <taxon>Bacteroidota</taxon>
        <taxon>Bacteroidia</taxon>
        <taxon>Bacteroidales</taxon>
        <taxon>Odoribacteraceae</taxon>
        <taxon>Butyricimonas</taxon>
    </lineage>
</organism>
<accession>A0ABR7CYL7</accession>
<gene>
    <name evidence="1" type="ORF">H8S64_06640</name>
</gene>
<dbReference type="InterPro" id="IPR009241">
    <property type="entry name" value="HigB-like"/>
</dbReference>
<comment type="caution">
    <text evidence="1">The sequence shown here is derived from an EMBL/GenBank/DDBJ whole genome shotgun (WGS) entry which is preliminary data.</text>
</comment>
<name>A0ABR7CYL7_9BACT</name>
<dbReference type="Pfam" id="PF05973">
    <property type="entry name" value="Gp49"/>
    <property type="match status" value="1"/>
</dbReference>